<dbReference type="InterPro" id="IPR036873">
    <property type="entry name" value="Rhodanese-like_dom_sf"/>
</dbReference>
<feature type="domain" description="Rhodanese" evidence="1">
    <location>
        <begin position="38"/>
        <end position="139"/>
    </location>
</feature>
<dbReference type="SUPFAM" id="SSF52821">
    <property type="entry name" value="Rhodanese/Cell cycle control phosphatase"/>
    <property type="match status" value="1"/>
</dbReference>
<dbReference type="EMBL" id="LT598459">
    <property type="protein sequence ID" value="SCU82437.1"/>
    <property type="molecule type" value="Genomic_DNA"/>
</dbReference>
<dbReference type="Gene3D" id="3.40.250.10">
    <property type="entry name" value="Rhodanese-like domain"/>
    <property type="match status" value="1"/>
</dbReference>
<gene>
    <name evidence="2" type="ORF">LADA_0C05270G</name>
</gene>
<dbReference type="PROSITE" id="PS50206">
    <property type="entry name" value="RHODANESE_3"/>
    <property type="match status" value="1"/>
</dbReference>
<dbReference type="Pfam" id="PF00581">
    <property type="entry name" value="Rhodanese"/>
    <property type="match status" value="1"/>
</dbReference>
<dbReference type="PANTHER" id="PTHR44086:SF10">
    <property type="entry name" value="THIOSULFATE SULFURTRANSFERASE_RHODANESE-LIKE DOMAIN-CONTAINING PROTEIN 3"/>
    <property type="match status" value="1"/>
</dbReference>
<sequence>MLRSALRTAKPTSFIRSMASKTPKTYEFDDIKSLVQTPDAQKLLIDVREPSELQEYSMPTAINLPLKSAPGALGLSAEEFREVFDVPKPASEKELIFFCAAGIRAKAAEELAQSFGYENTAIYPGSIHDWLDKGGAKVKNSA</sequence>
<reference evidence="3" key="1">
    <citation type="submission" date="2016-03" db="EMBL/GenBank/DDBJ databases">
        <authorList>
            <person name="Devillers H."/>
        </authorList>
    </citation>
    <scope>NUCLEOTIDE SEQUENCE [LARGE SCALE GENOMIC DNA]</scope>
</reference>
<accession>A0A1G4IYX7</accession>
<dbReference type="AlphaFoldDB" id="A0A1G4IYX7"/>
<dbReference type="InterPro" id="IPR001763">
    <property type="entry name" value="Rhodanese-like_dom"/>
</dbReference>
<dbReference type="STRING" id="1266660.A0A1G4IYX7"/>
<dbReference type="Proteomes" id="UP000190274">
    <property type="component" value="Chromosome C"/>
</dbReference>
<dbReference type="OrthoDB" id="566238at2759"/>
<dbReference type="GO" id="GO:0004792">
    <property type="term" value="F:thiosulfate-cyanide sulfurtransferase activity"/>
    <property type="evidence" value="ECO:0007669"/>
    <property type="project" value="TreeGrafter"/>
</dbReference>
<organism evidence="2 3">
    <name type="scientific">Lachancea dasiensis</name>
    <dbReference type="NCBI Taxonomy" id="1072105"/>
    <lineage>
        <taxon>Eukaryota</taxon>
        <taxon>Fungi</taxon>
        <taxon>Dikarya</taxon>
        <taxon>Ascomycota</taxon>
        <taxon>Saccharomycotina</taxon>
        <taxon>Saccharomycetes</taxon>
        <taxon>Saccharomycetales</taxon>
        <taxon>Saccharomycetaceae</taxon>
        <taxon>Lachancea</taxon>
    </lineage>
</organism>
<evidence type="ECO:0000259" key="1">
    <source>
        <dbReference type="PROSITE" id="PS50206"/>
    </source>
</evidence>
<name>A0A1G4IYX7_9SACH</name>
<dbReference type="GO" id="GO:0005739">
    <property type="term" value="C:mitochondrion"/>
    <property type="evidence" value="ECO:0007669"/>
    <property type="project" value="TreeGrafter"/>
</dbReference>
<dbReference type="SMART" id="SM00450">
    <property type="entry name" value="RHOD"/>
    <property type="match status" value="1"/>
</dbReference>
<protein>
    <submittedName>
        <fullName evidence="2">LADA_0C05270g1_1</fullName>
    </submittedName>
</protein>
<keyword evidence="3" id="KW-1185">Reference proteome</keyword>
<proteinExistence type="predicted"/>
<evidence type="ECO:0000313" key="3">
    <source>
        <dbReference type="Proteomes" id="UP000190274"/>
    </source>
</evidence>
<dbReference type="CDD" id="cd01519">
    <property type="entry name" value="RHOD_HSP67B2"/>
    <property type="match status" value="1"/>
</dbReference>
<dbReference type="PANTHER" id="PTHR44086">
    <property type="entry name" value="THIOSULFATE SULFURTRANSFERASE RDL2, MITOCHONDRIAL-RELATED"/>
    <property type="match status" value="1"/>
</dbReference>
<evidence type="ECO:0000313" key="2">
    <source>
        <dbReference type="EMBL" id="SCU82437.1"/>
    </source>
</evidence>